<dbReference type="Proteomes" id="UP000035681">
    <property type="component" value="Unplaced"/>
</dbReference>
<keyword evidence="1" id="KW-1185">Reference proteome</keyword>
<proteinExistence type="predicted"/>
<dbReference type="Pfam" id="PF02686">
    <property type="entry name" value="GatC"/>
    <property type="match status" value="1"/>
</dbReference>
<dbReference type="InterPro" id="IPR003837">
    <property type="entry name" value="GatC"/>
</dbReference>
<dbReference type="AlphaFoldDB" id="A0AAF5CVK3"/>
<evidence type="ECO:0000313" key="2">
    <source>
        <dbReference type="WBParaSite" id="TCONS_00002388.p1"/>
    </source>
</evidence>
<dbReference type="InterPro" id="IPR036113">
    <property type="entry name" value="Asp/Glu-ADT_sf_sub_c"/>
</dbReference>
<dbReference type="PANTHER" id="PTHR15004">
    <property type="entry name" value="GLUTAMYL-TRNA(GLN) AMIDOTRANSFERASE SUBUNIT C, MITOCHONDRIAL"/>
    <property type="match status" value="1"/>
</dbReference>
<dbReference type="GO" id="GO:0070681">
    <property type="term" value="P:glutaminyl-tRNAGln biosynthesis via transamidation"/>
    <property type="evidence" value="ECO:0007669"/>
    <property type="project" value="TreeGrafter"/>
</dbReference>
<name>A0AAF5CVK3_STRER</name>
<accession>A0AAF5CVK3</accession>
<dbReference type="GO" id="GO:0005739">
    <property type="term" value="C:mitochondrion"/>
    <property type="evidence" value="ECO:0007669"/>
    <property type="project" value="TreeGrafter"/>
</dbReference>
<dbReference type="GO" id="GO:0006450">
    <property type="term" value="P:regulation of translational fidelity"/>
    <property type="evidence" value="ECO:0007669"/>
    <property type="project" value="InterPro"/>
</dbReference>
<dbReference type="PANTHER" id="PTHR15004:SF0">
    <property type="entry name" value="GLUTAMYL-TRNA(GLN) AMIDOTRANSFERASE SUBUNIT C, MITOCHONDRIAL"/>
    <property type="match status" value="1"/>
</dbReference>
<dbReference type="GO" id="GO:0032543">
    <property type="term" value="P:mitochondrial translation"/>
    <property type="evidence" value="ECO:0007669"/>
    <property type="project" value="TreeGrafter"/>
</dbReference>
<dbReference type="SUPFAM" id="SSF141000">
    <property type="entry name" value="Glu-tRNAGln amidotransferase C subunit"/>
    <property type="match status" value="1"/>
</dbReference>
<evidence type="ECO:0000313" key="1">
    <source>
        <dbReference type="Proteomes" id="UP000035681"/>
    </source>
</evidence>
<protein>
    <submittedName>
        <fullName evidence="2">Glutamyl-tRNA(Gln) amidotransferase subunit C, mitochondrial</fullName>
    </submittedName>
</protein>
<reference evidence="2" key="1">
    <citation type="submission" date="2024-02" db="UniProtKB">
        <authorList>
            <consortium name="WormBaseParasite"/>
        </authorList>
    </citation>
    <scope>IDENTIFICATION</scope>
</reference>
<dbReference type="WBParaSite" id="TCONS_00002388.p1">
    <property type="protein sequence ID" value="TCONS_00002388.p1"/>
    <property type="gene ID" value="XLOC_002240"/>
</dbReference>
<organism evidence="1 2">
    <name type="scientific">Strongyloides stercoralis</name>
    <name type="common">Threadworm</name>
    <dbReference type="NCBI Taxonomy" id="6248"/>
    <lineage>
        <taxon>Eukaryota</taxon>
        <taxon>Metazoa</taxon>
        <taxon>Ecdysozoa</taxon>
        <taxon>Nematoda</taxon>
        <taxon>Chromadorea</taxon>
        <taxon>Rhabditida</taxon>
        <taxon>Tylenchina</taxon>
        <taxon>Panagrolaimomorpha</taxon>
        <taxon>Strongyloidoidea</taxon>
        <taxon>Strongyloididae</taxon>
        <taxon>Strongyloides</taxon>
    </lineage>
</organism>
<sequence>MYSRLHLFKSKAHIVKQSRSLKNFIPQKVYQNKINYDALEPVQSLDDNLLNHLQQISLLKFTQKDINNLKEDISMANAIFQCKEKTKNVEPLYSVINEISNCPTREDIPELCDKKAILENTKNKIDDYFVSPEPNKELDKFTL</sequence>
<dbReference type="GO" id="GO:0030956">
    <property type="term" value="C:glutamyl-tRNA(Gln) amidotransferase complex"/>
    <property type="evidence" value="ECO:0007669"/>
    <property type="project" value="TreeGrafter"/>
</dbReference>